<dbReference type="InterPro" id="IPR052349">
    <property type="entry name" value="Metallo-hydrolase_Enzymes"/>
</dbReference>
<reference evidence="2 3" key="1">
    <citation type="submission" date="2014-08" db="EMBL/GenBank/DDBJ databases">
        <authorList>
            <person name="Hassan Y.I."/>
            <person name="Lepp D."/>
            <person name="Zhou T."/>
        </authorList>
    </citation>
    <scope>NUCLEOTIDE SEQUENCE [LARGE SCALE GENOMIC DNA]</scope>
    <source>
        <strain evidence="2 3">IFO13584</strain>
    </source>
</reference>
<dbReference type="EMBL" id="JQGC01000019">
    <property type="protein sequence ID" value="KFL29826.1"/>
    <property type="molecule type" value="Genomic_DNA"/>
</dbReference>
<dbReference type="Gene3D" id="2.30.40.10">
    <property type="entry name" value="Urease, subunit C, domain 1"/>
    <property type="match status" value="1"/>
</dbReference>
<dbReference type="Gene3D" id="3.20.20.140">
    <property type="entry name" value="Metal-dependent hydrolases"/>
    <property type="match status" value="1"/>
</dbReference>
<dbReference type="InterPro" id="IPR011059">
    <property type="entry name" value="Metal-dep_hydrolase_composite"/>
</dbReference>
<dbReference type="GO" id="GO:0016814">
    <property type="term" value="F:hydrolase activity, acting on carbon-nitrogen (but not peptide) bonds, in cyclic amidines"/>
    <property type="evidence" value="ECO:0007669"/>
    <property type="project" value="TreeGrafter"/>
</dbReference>
<gene>
    <name evidence="2" type="ORF">JP75_18690</name>
</gene>
<dbReference type="AlphaFoldDB" id="A0A087LYX3"/>
<dbReference type="RefSeq" id="WP_035085737.1">
    <property type="nucleotide sequence ID" value="NZ_JQGC01000019.1"/>
</dbReference>
<dbReference type="SUPFAM" id="SSF51556">
    <property type="entry name" value="Metallo-dependent hydrolases"/>
    <property type="match status" value="1"/>
</dbReference>
<comment type="caution">
    <text evidence="2">The sequence shown here is derived from an EMBL/GenBank/DDBJ whole genome shotgun (WGS) entry which is preliminary data.</text>
</comment>
<dbReference type="InterPro" id="IPR013108">
    <property type="entry name" value="Amidohydro_3"/>
</dbReference>
<organism evidence="2 3">
    <name type="scientific">Devosia riboflavina</name>
    <dbReference type="NCBI Taxonomy" id="46914"/>
    <lineage>
        <taxon>Bacteria</taxon>
        <taxon>Pseudomonadati</taxon>
        <taxon>Pseudomonadota</taxon>
        <taxon>Alphaproteobacteria</taxon>
        <taxon>Hyphomicrobiales</taxon>
        <taxon>Devosiaceae</taxon>
        <taxon>Devosia</taxon>
    </lineage>
</organism>
<dbReference type="PANTHER" id="PTHR32027">
    <property type="entry name" value="CYTOSINE DEAMINASE"/>
    <property type="match status" value="1"/>
</dbReference>
<dbReference type="Proteomes" id="UP000028981">
    <property type="component" value="Unassembled WGS sequence"/>
</dbReference>
<evidence type="ECO:0000313" key="3">
    <source>
        <dbReference type="Proteomes" id="UP000028981"/>
    </source>
</evidence>
<name>A0A087LYX3_9HYPH</name>
<evidence type="ECO:0000313" key="2">
    <source>
        <dbReference type="EMBL" id="KFL29826.1"/>
    </source>
</evidence>
<keyword evidence="3" id="KW-1185">Reference proteome</keyword>
<dbReference type="InterPro" id="IPR032466">
    <property type="entry name" value="Metal_Hydrolase"/>
</dbReference>
<dbReference type="Pfam" id="PF07969">
    <property type="entry name" value="Amidohydro_3"/>
    <property type="match status" value="1"/>
</dbReference>
<proteinExistence type="predicted"/>
<keyword evidence="2" id="KW-0378">Hydrolase</keyword>
<accession>A0A087LYX3</accession>
<feature type="domain" description="Amidohydrolase 3" evidence="1">
    <location>
        <begin position="169"/>
        <end position="397"/>
    </location>
</feature>
<evidence type="ECO:0000259" key="1">
    <source>
        <dbReference type="Pfam" id="PF07969"/>
    </source>
</evidence>
<dbReference type="STRING" id="46914.JP75_18690"/>
<sequence>MNRTTIVNARPWGDEAADIEIIDGVIAQVVPHRPDATWQGEIVDGRGRLVLPAFTDIHTHLDSSRLGLPFRSHSGAPDVWGMVMNDRANWRSAPGTAASRAIHTLELMIARGTTKVRSYAQIDADCRLERFEAVLAAREAHRARSEVKIIAFPQTGFSREEGVIPLIEEALASGADVMGGIDPCQLERNPIYHLDVVFGLARKYQVEVDFHLHEPGDLCVFSVDLILERVRALGMQGKVSISHAYSLGGVSEATTRRLIEKFAELDISMCTVAPSVSTALPIRGLVEAGVRVGLGEDGMRDYWKPYGNADMLDRTWQLAFTNNFSHDQDIEMCLGVATIGSASIMTPNPVSRLVRGGHQGVLVGNPADLLLLAGESPTSAVMDRPTDRTVLHQGRVVADQLELV</sequence>
<dbReference type="OrthoDB" id="9815027at2"/>
<dbReference type="PANTHER" id="PTHR32027:SF9">
    <property type="entry name" value="BLL3847 PROTEIN"/>
    <property type="match status" value="1"/>
</dbReference>
<dbReference type="SUPFAM" id="SSF51338">
    <property type="entry name" value="Composite domain of metallo-dependent hydrolases"/>
    <property type="match status" value="1"/>
</dbReference>
<protein>
    <submittedName>
        <fullName evidence="2">N-isopropylammelide isopropylaminohydrolase</fullName>
    </submittedName>
</protein>